<dbReference type="PANTHER" id="PTHR43531:SF14">
    <property type="entry name" value="METHYL-ACCEPTING CHEMOTAXIS PROTEIN I-RELATED"/>
    <property type="match status" value="1"/>
</dbReference>
<dbReference type="GO" id="GO:0006935">
    <property type="term" value="P:chemotaxis"/>
    <property type="evidence" value="ECO:0007669"/>
    <property type="project" value="UniProtKB-KW"/>
</dbReference>
<dbReference type="Gene3D" id="1.10.287.950">
    <property type="entry name" value="Methyl-accepting chemotaxis protein"/>
    <property type="match status" value="1"/>
</dbReference>
<gene>
    <name evidence="15" type="ORF">CUJ89_33375</name>
</gene>
<dbReference type="GO" id="GO:0005886">
    <property type="term" value="C:plasma membrane"/>
    <property type="evidence" value="ECO:0007669"/>
    <property type="project" value="UniProtKB-SubCell"/>
</dbReference>
<dbReference type="Gene3D" id="1.20.120.30">
    <property type="entry name" value="Aspartate receptor, ligand-binding domain"/>
    <property type="match status" value="1"/>
</dbReference>
<keyword evidence="6 12" id="KW-0812">Transmembrane</keyword>
<dbReference type="PROSITE" id="PS50885">
    <property type="entry name" value="HAMP"/>
    <property type="match status" value="1"/>
</dbReference>
<sequence>MRDLKVKNSLLAVLAAFAAMIVVGGIVGIAALGNANTNAKRLHEIAAQTLLVNDAYKDSTRTRSALVRAYAALKEHNDPAQRDSALQSAQRTFDLSAKETQAFQSASSAAGIDTDLKRALVESSTHLATVLARATDALRNGDTAAYATINDKEITTAGQVYSANVEKFQRLANRLSEETIDDDNAAYTRIIAMVGIGVTLALALIVATHFALRRIVSRPLANAAALLDRIASNDLTVTVPDAGRNEIGQLFAAMKRMQGGLVATVAGVRDSSDAIHTAAREIAAGNLDLSSRTEQQSASLEETAASMEQLTSTVRQSADHAQQASTLAASAADLAQHGGELVGRAVDMMGVINASSKKIAEITGMIDGIAFQTNILALNAAVESARAGEHGRGFAVVAGEVRTLAQRSASAAREIGQLIGTSIDDVRSGNELVAQAGHAMDEIVSSVRRVATIMTDITTATVEQSAGIDQVGQAVSQMDQMTQQNAALVEQASAAATALEHQASSMQAAMSVFRIAHVG</sequence>
<dbReference type="InterPro" id="IPR051310">
    <property type="entry name" value="MCP_chemotaxis"/>
</dbReference>
<evidence type="ECO:0000256" key="7">
    <source>
        <dbReference type="ARBA" id="ARBA00022989"/>
    </source>
</evidence>
<dbReference type="PRINTS" id="PR00260">
    <property type="entry name" value="CHEMTRNSDUCR"/>
</dbReference>
<dbReference type="InterPro" id="IPR004089">
    <property type="entry name" value="MCPsignal_dom"/>
</dbReference>
<dbReference type="SMART" id="SM00304">
    <property type="entry name" value="HAMP"/>
    <property type="match status" value="1"/>
</dbReference>
<evidence type="ECO:0000313" key="16">
    <source>
        <dbReference type="Proteomes" id="UP000253104"/>
    </source>
</evidence>
<dbReference type="InterPro" id="IPR035440">
    <property type="entry name" value="4HB_MCP_dom_sf"/>
</dbReference>
<dbReference type="PROSITE" id="PS50111">
    <property type="entry name" value="CHEMOTAXIS_TRANSDUC_2"/>
    <property type="match status" value="1"/>
</dbReference>
<evidence type="ECO:0000256" key="4">
    <source>
        <dbReference type="ARBA" id="ARBA00022500"/>
    </source>
</evidence>
<dbReference type="CDD" id="cd11386">
    <property type="entry name" value="MCP_signal"/>
    <property type="match status" value="1"/>
</dbReference>
<keyword evidence="7 12" id="KW-1133">Transmembrane helix</keyword>
<dbReference type="SMART" id="SM00283">
    <property type="entry name" value="MA"/>
    <property type="match status" value="1"/>
</dbReference>
<dbReference type="GO" id="GO:0004888">
    <property type="term" value="F:transmembrane signaling receptor activity"/>
    <property type="evidence" value="ECO:0007669"/>
    <property type="project" value="InterPro"/>
</dbReference>
<keyword evidence="9 11" id="KW-0807">Transducer</keyword>
<comment type="subcellular location">
    <subcellularLocation>
        <location evidence="1">Cell inner membrane</location>
        <topology evidence="1">Multi-pass membrane protein</topology>
    </subcellularLocation>
</comment>
<evidence type="ECO:0000256" key="11">
    <source>
        <dbReference type="PROSITE-ProRule" id="PRU00284"/>
    </source>
</evidence>
<feature type="transmembrane region" description="Helical" evidence="12">
    <location>
        <begin position="190"/>
        <end position="212"/>
    </location>
</feature>
<dbReference type="EMBL" id="CP024904">
    <property type="protein sequence ID" value="AXF25377.1"/>
    <property type="molecule type" value="Genomic_DNA"/>
</dbReference>
<dbReference type="InterPro" id="IPR003660">
    <property type="entry name" value="HAMP_dom"/>
</dbReference>
<name>A0A2Z5N9Y3_BURPY</name>
<evidence type="ECO:0000259" key="14">
    <source>
        <dbReference type="PROSITE" id="PS50885"/>
    </source>
</evidence>
<dbReference type="InterPro" id="IPR004090">
    <property type="entry name" value="Chemotax_Me-accpt_rcpt"/>
</dbReference>
<dbReference type="OrthoDB" id="9806477at2"/>
<evidence type="ECO:0000256" key="10">
    <source>
        <dbReference type="ARBA" id="ARBA00029447"/>
    </source>
</evidence>
<evidence type="ECO:0000256" key="12">
    <source>
        <dbReference type="SAM" id="Phobius"/>
    </source>
</evidence>
<evidence type="ECO:0000256" key="6">
    <source>
        <dbReference type="ARBA" id="ARBA00022692"/>
    </source>
</evidence>
<dbReference type="FunFam" id="1.10.287.950:FF:000001">
    <property type="entry name" value="Methyl-accepting chemotaxis sensory transducer"/>
    <property type="match status" value="1"/>
</dbReference>
<protein>
    <submittedName>
        <fullName evidence="15">Methyl-accepting chemotaxis protein</fullName>
    </submittedName>
</protein>
<keyword evidence="2" id="KW-1003">Cell membrane</keyword>
<dbReference type="SUPFAM" id="SSF47170">
    <property type="entry name" value="Aspartate receptor, ligand-binding domain"/>
    <property type="match status" value="1"/>
</dbReference>
<evidence type="ECO:0000256" key="5">
    <source>
        <dbReference type="ARBA" id="ARBA00022519"/>
    </source>
</evidence>
<feature type="transmembrane region" description="Helical" evidence="12">
    <location>
        <begin position="12"/>
        <end position="33"/>
    </location>
</feature>
<evidence type="ECO:0000256" key="1">
    <source>
        <dbReference type="ARBA" id="ARBA00004429"/>
    </source>
</evidence>
<evidence type="ECO:0000313" key="15">
    <source>
        <dbReference type="EMBL" id="AXF25377.1"/>
    </source>
</evidence>
<dbReference type="AlphaFoldDB" id="A0A2Z5N9Y3"/>
<proteinExistence type="inferred from homology"/>
<keyword evidence="5" id="KW-0997">Cell inner membrane</keyword>
<accession>A0A2Z5N9Y3</accession>
<dbReference type="Pfam" id="PF00672">
    <property type="entry name" value="HAMP"/>
    <property type="match status" value="1"/>
</dbReference>
<feature type="domain" description="HAMP" evidence="14">
    <location>
        <begin position="214"/>
        <end position="266"/>
    </location>
</feature>
<dbReference type="Pfam" id="PF02203">
    <property type="entry name" value="TarH"/>
    <property type="match status" value="1"/>
</dbReference>
<feature type="domain" description="Methyl-accepting transducer" evidence="13">
    <location>
        <begin position="271"/>
        <end position="500"/>
    </location>
</feature>
<evidence type="ECO:0000256" key="8">
    <source>
        <dbReference type="ARBA" id="ARBA00023136"/>
    </source>
</evidence>
<dbReference type="SUPFAM" id="SSF58104">
    <property type="entry name" value="Methyl-accepting chemotaxis protein (MCP) signaling domain"/>
    <property type="match status" value="1"/>
</dbReference>
<evidence type="ECO:0000256" key="2">
    <source>
        <dbReference type="ARBA" id="ARBA00022475"/>
    </source>
</evidence>
<dbReference type="PANTHER" id="PTHR43531">
    <property type="entry name" value="PROTEIN ICFG"/>
    <property type="match status" value="1"/>
</dbReference>
<keyword evidence="4" id="KW-0145">Chemotaxis</keyword>
<dbReference type="InterPro" id="IPR003122">
    <property type="entry name" value="Tar_rcpt_lig-bd"/>
</dbReference>
<organism evidence="15 16">
    <name type="scientific">Burkholderia pyrrocinia</name>
    <name type="common">Pseudomonas pyrrocinia</name>
    <dbReference type="NCBI Taxonomy" id="60550"/>
    <lineage>
        <taxon>Bacteria</taxon>
        <taxon>Pseudomonadati</taxon>
        <taxon>Pseudomonadota</taxon>
        <taxon>Betaproteobacteria</taxon>
        <taxon>Burkholderiales</taxon>
        <taxon>Burkholderiaceae</taxon>
        <taxon>Burkholderia</taxon>
        <taxon>Burkholderia cepacia complex</taxon>
    </lineage>
</organism>
<dbReference type="Proteomes" id="UP000253104">
    <property type="component" value="Chromosome mHSR5_C"/>
</dbReference>
<keyword evidence="8 12" id="KW-0472">Membrane</keyword>
<reference evidence="15 16" key="1">
    <citation type="journal article" date="2018" name="ISME J.">
        <title>Involvement of Burkholderiaceae and sulfurous volatiles in disease-suppressive soils.</title>
        <authorList>
            <person name="Carrion V.J."/>
            <person name="Cordovez V."/>
            <person name="Tyc O."/>
            <person name="Etalo D.W."/>
            <person name="de Bruijn I."/>
            <person name="de Jager V.C."/>
            <person name="Medema M.H."/>
            <person name="Eberl L."/>
            <person name="Raaijmakers J.M."/>
        </authorList>
    </citation>
    <scope>NUCLEOTIDE SEQUENCE [LARGE SCALE GENOMIC DNA]</scope>
    <source>
        <strain evidence="16">mHSR5</strain>
    </source>
</reference>
<keyword evidence="3" id="KW-0488">Methylation</keyword>
<evidence type="ECO:0000256" key="3">
    <source>
        <dbReference type="ARBA" id="ARBA00022481"/>
    </source>
</evidence>
<evidence type="ECO:0000259" key="13">
    <source>
        <dbReference type="PROSITE" id="PS50111"/>
    </source>
</evidence>
<dbReference type="CDD" id="cd06225">
    <property type="entry name" value="HAMP"/>
    <property type="match status" value="1"/>
</dbReference>
<evidence type="ECO:0000256" key="9">
    <source>
        <dbReference type="ARBA" id="ARBA00023224"/>
    </source>
</evidence>
<dbReference type="RefSeq" id="WP_114181744.1">
    <property type="nucleotide sequence ID" value="NZ_CP024904.1"/>
</dbReference>
<comment type="similarity">
    <text evidence="10">Belongs to the methyl-accepting chemotaxis (MCP) protein family.</text>
</comment>
<dbReference type="GO" id="GO:0007165">
    <property type="term" value="P:signal transduction"/>
    <property type="evidence" value="ECO:0007669"/>
    <property type="project" value="UniProtKB-KW"/>
</dbReference>
<dbReference type="Pfam" id="PF00015">
    <property type="entry name" value="MCPsignal"/>
    <property type="match status" value="1"/>
</dbReference>